<dbReference type="AlphaFoldDB" id="A0A7N1A6V0"/>
<dbReference type="Proteomes" id="UP000594263">
    <property type="component" value="Unplaced"/>
</dbReference>
<dbReference type="EnsemblPlants" id="Kaladp0674s0045.1.v1.1">
    <property type="protein sequence ID" value="Kaladp0674s0045.1.v1.1"/>
    <property type="gene ID" value="Kaladp0674s0045.v1.1"/>
</dbReference>
<dbReference type="GO" id="GO:0005737">
    <property type="term" value="C:cytoplasm"/>
    <property type="evidence" value="ECO:0007669"/>
    <property type="project" value="TreeGrafter"/>
</dbReference>
<name>A0A7N1A6V0_KALFE</name>
<evidence type="ECO:0000256" key="1">
    <source>
        <dbReference type="SAM" id="MobiDB-lite"/>
    </source>
</evidence>
<dbReference type="Gramene" id="Kaladp0674s0045.2.v1.1">
    <property type="protein sequence ID" value="Kaladp0674s0045.2.v1.1"/>
    <property type="gene ID" value="Kaladp0674s0045.v1.1"/>
</dbReference>
<sequence length="371" mass="41049">MSPPRKSCSLRDDRVLSPPRNLVESAHRRSISSNTCSVEKFTSKTEKESFVEKGGDGRRDLNGFLKQQRTRITKVLDGEGRGTAKIVLSGTSNSTSSMLAAICYAWLLENKAGNEAERDEDEVVVPVINVRRSRMWKLRQAAWLFHHVGIDTTALLFADEVDLENLMMSRKLNILVVGQEVLRSSQEVGSQCTILTDNYCEDAYDLLQTPVLKKLLLAGILLDTQNLNASAKSSMTRDAEAVQLLLVGSSPNYRNTLYDQLMQDQKDGQFLEVLRKNYGNHPSERTRDPGALDESNVSARRSSSSPYSGAAVQYTERDTDTRSDRTSKLPPPPAKSKLSAEAPKAAPATDLADTRGKSKFSLAKWFGFGGK</sequence>
<feature type="compositionally biased region" description="Basic and acidic residues" evidence="1">
    <location>
        <begin position="315"/>
        <end position="327"/>
    </location>
</feature>
<feature type="region of interest" description="Disordered" evidence="1">
    <location>
        <begin position="1"/>
        <end position="29"/>
    </location>
</feature>
<accession>A0A7N1A6V0</accession>
<dbReference type="SUPFAM" id="SSF64182">
    <property type="entry name" value="DHH phosphoesterases"/>
    <property type="match status" value="1"/>
</dbReference>
<protein>
    <recommendedName>
        <fullName evidence="4">Exopolyphosphatase</fullName>
    </recommendedName>
</protein>
<dbReference type="Gene3D" id="3.90.1640.10">
    <property type="entry name" value="inorganic pyrophosphatase (n-terminal core)"/>
    <property type="match status" value="2"/>
</dbReference>
<dbReference type="PANTHER" id="PTHR12112">
    <property type="entry name" value="BNIP - RELATED"/>
    <property type="match status" value="1"/>
</dbReference>
<dbReference type="OMA" id="SEVESQC"/>
<evidence type="ECO:0000313" key="2">
    <source>
        <dbReference type="EnsemblPlants" id="Kaladp0674s0045.1.v1.1"/>
    </source>
</evidence>
<dbReference type="EnsemblPlants" id="Kaladp0674s0045.2.v1.1">
    <property type="protein sequence ID" value="Kaladp0674s0045.2.v1.1"/>
    <property type="gene ID" value="Kaladp0674s0045.v1.1"/>
</dbReference>
<keyword evidence="3" id="KW-1185">Reference proteome</keyword>
<feature type="compositionally biased region" description="Low complexity" evidence="1">
    <location>
        <begin position="335"/>
        <end position="348"/>
    </location>
</feature>
<reference evidence="2" key="1">
    <citation type="submission" date="2021-01" db="UniProtKB">
        <authorList>
            <consortium name="EnsemblPlants"/>
        </authorList>
    </citation>
    <scope>IDENTIFICATION</scope>
</reference>
<dbReference type="FunFam" id="3.90.1640.10:FF:000010">
    <property type="entry name" value="Uncharacterized protein"/>
    <property type="match status" value="1"/>
</dbReference>
<feature type="region of interest" description="Disordered" evidence="1">
    <location>
        <begin position="279"/>
        <end position="354"/>
    </location>
</feature>
<dbReference type="InterPro" id="IPR038763">
    <property type="entry name" value="DHH_sf"/>
</dbReference>
<evidence type="ECO:0000313" key="3">
    <source>
        <dbReference type="Proteomes" id="UP000594263"/>
    </source>
</evidence>
<feature type="compositionally biased region" description="Low complexity" evidence="1">
    <location>
        <begin position="295"/>
        <end position="308"/>
    </location>
</feature>
<evidence type="ECO:0008006" key="4">
    <source>
        <dbReference type="Google" id="ProtNLM"/>
    </source>
</evidence>
<dbReference type="GO" id="GO:0004309">
    <property type="term" value="F:exopolyphosphatase activity"/>
    <property type="evidence" value="ECO:0007669"/>
    <property type="project" value="TreeGrafter"/>
</dbReference>
<dbReference type="PANTHER" id="PTHR12112:SF39">
    <property type="entry name" value="EG:152A3.5 PROTEIN (FBGN0003116_PN PROTEIN)"/>
    <property type="match status" value="1"/>
</dbReference>
<proteinExistence type="predicted"/>
<organism evidence="2 3">
    <name type="scientific">Kalanchoe fedtschenkoi</name>
    <name type="common">Lavender scallops</name>
    <name type="synonym">South American air plant</name>
    <dbReference type="NCBI Taxonomy" id="63787"/>
    <lineage>
        <taxon>Eukaryota</taxon>
        <taxon>Viridiplantae</taxon>
        <taxon>Streptophyta</taxon>
        <taxon>Embryophyta</taxon>
        <taxon>Tracheophyta</taxon>
        <taxon>Spermatophyta</taxon>
        <taxon>Magnoliopsida</taxon>
        <taxon>eudicotyledons</taxon>
        <taxon>Gunneridae</taxon>
        <taxon>Pentapetalae</taxon>
        <taxon>Saxifragales</taxon>
        <taxon>Crassulaceae</taxon>
        <taxon>Kalanchoe</taxon>
    </lineage>
</organism>
<dbReference type="Gramene" id="Kaladp0674s0045.1.v1.1">
    <property type="protein sequence ID" value="Kaladp0674s0045.1.v1.1"/>
    <property type="gene ID" value="Kaladp0674s0045.v1.1"/>
</dbReference>